<organism evidence="8 9">
    <name type="scientific">Lentzea atacamensis</name>
    <dbReference type="NCBI Taxonomy" id="531938"/>
    <lineage>
        <taxon>Bacteria</taxon>
        <taxon>Bacillati</taxon>
        <taxon>Actinomycetota</taxon>
        <taxon>Actinomycetes</taxon>
        <taxon>Pseudonocardiales</taxon>
        <taxon>Pseudonocardiaceae</taxon>
        <taxon>Lentzea</taxon>
    </lineage>
</organism>
<evidence type="ECO:0000259" key="7">
    <source>
        <dbReference type="PROSITE" id="PS50850"/>
    </source>
</evidence>
<reference evidence="8 9" key="1">
    <citation type="submission" date="2018-05" db="EMBL/GenBank/DDBJ databases">
        <title>Genomic Encyclopedia of Type Strains, Phase IV (KMG-IV): sequencing the most valuable type-strain genomes for metagenomic binning, comparative biology and taxonomic classification.</title>
        <authorList>
            <person name="Goeker M."/>
        </authorList>
    </citation>
    <scope>NUCLEOTIDE SEQUENCE [LARGE SCALE GENOMIC DNA]</scope>
    <source>
        <strain evidence="8 9">DSM 45480</strain>
    </source>
</reference>
<sequence length="409" mass="42696">MTMSVRSPAVLLAVLLAGSTLGVMGGAILVSVLEVIRSEFAVSGTAAGFILTAHGLAIALSAPLAGRLVDRWGIRWPMIGGLVVYALAGGAGLVMTSYPALIASRLVFGVGAAAVFTCTTVALLAFYQEAERDRVMGWRSTATSVGGLVWPLLGGILGGLTWHATFGIYLVGIPLALAAMWSLPNTTPPDRHRQIGAVQLVRQRPALLGWYAMWIVIAVQMYVLAIFLPQHLARLGVHSPVLVSIYAVVGPSITTSLIGLFYGRLRARFSYATLLRAAFATTLAGFLLYATITQPVLLLLAPALFGVGNGILFPIATIMVDQAAGAEHRGRAAALSGTAIFAGQFISPLLFGPLIAATSTTTGFLIAAAISAALLTAIVVSGIGKPLLDKEEDRVRVLNSASGTDQHQD</sequence>
<comment type="caution">
    <text evidence="8">The sequence shown here is derived from an EMBL/GenBank/DDBJ whole genome shotgun (WGS) entry which is preliminary data.</text>
</comment>
<feature type="transmembrane region" description="Helical" evidence="6">
    <location>
        <begin position="332"/>
        <end position="351"/>
    </location>
</feature>
<dbReference type="InterPro" id="IPR020846">
    <property type="entry name" value="MFS_dom"/>
</dbReference>
<dbReference type="GO" id="GO:0005886">
    <property type="term" value="C:plasma membrane"/>
    <property type="evidence" value="ECO:0007669"/>
    <property type="project" value="UniProtKB-SubCell"/>
</dbReference>
<dbReference type="CDD" id="cd17473">
    <property type="entry name" value="MFS_arabinose_efflux_permease_like"/>
    <property type="match status" value="1"/>
</dbReference>
<feature type="transmembrane region" description="Helical" evidence="6">
    <location>
        <begin position="241"/>
        <end position="262"/>
    </location>
</feature>
<evidence type="ECO:0000256" key="5">
    <source>
        <dbReference type="ARBA" id="ARBA00023136"/>
    </source>
</evidence>
<feature type="transmembrane region" description="Helical" evidence="6">
    <location>
        <begin position="274"/>
        <end position="292"/>
    </location>
</feature>
<feature type="transmembrane region" description="Helical" evidence="6">
    <location>
        <begin position="41"/>
        <end position="66"/>
    </location>
</feature>
<dbReference type="PANTHER" id="PTHR43124">
    <property type="entry name" value="PURINE EFFLUX PUMP PBUE"/>
    <property type="match status" value="1"/>
</dbReference>
<dbReference type="PROSITE" id="PS50850">
    <property type="entry name" value="MFS"/>
    <property type="match status" value="1"/>
</dbReference>
<keyword evidence="2" id="KW-1003">Cell membrane</keyword>
<dbReference type="InterPro" id="IPR050189">
    <property type="entry name" value="MFS_Efflux_Transporters"/>
</dbReference>
<feature type="transmembrane region" description="Helical" evidence="6">
    <location>
        <begin position="166"/>
        <end position="184"/>
    </location>
</feature>
<dbReference type="PANTHER" id="PTHR43124:SF3">
    <property type="entry name" value="CHLORAMPHENICOL EFFLUX PUMP RV0191"/>
    <property type="match status" value="1"/>
</dbReference>
<keyword evidence="5 6" id="KW-0472">Membrane</keyword>
<accession>A0A316IH33</accession>
<dbReference type="GO" id="GO:0022857">
    <property type="term" value="F:transmembrane transporter activity"/>
    <property type="evidence" value="ECO:0007669"/>
    <property type="project" value="InterPro"/>
</dbReference>
<feature type="transmembrane region" description="Helical" evidence="6">
    <location>
        <begin position="363"/>
        <end position="384"/>
    </location>
</feature>
<feature type="transmembrane region" description="Helical" evidence="6">
    <location>
        <begin position="205"/>
        <end position="229"/>
    </location>
</feature>
<feature type="transmembrane region" description="Helical" evidence="6">
    <location>
        <begin position="78"/>
        <end position="100"/>
    </location>
</feature>
<dbReference type="Gene3D" id="1.20.1250.20">
    <property type="entry name" value="MFS general substrate transporter like domains"/>
    <property type="match status" value="1"/>
</dbReference>
<feature type="transmembrane region" description="Helical" evidence="6">
    <location>
        <begin position="298"/>
        <end position="320"/>
    </location>
</feature>
<feature type="domain" description="Major facilitator superfamily (MFS) profile" evidence="7">
    <location>
        <begin position="11"/>
        <end position="385"/>
    </location>
</feature>
<dbReference type="InterPro" id="IPR036259">
    <property type="entry name" value="MFS_trans_sf"/>
</dbReference>
<name>A0A316IH33_9PSEU</name>
<protein>
    <submittedName>
        <fullName evidence="8">Putative MFS family arabinose efflux permease</fullName>
    </submittedName>
</protein>
<dbReference type="PRINTS" id="PR01035">
    <property type="entry name" value="TCRTETA"/>
</dbReference>
<evidence type="ECO:0000313" key="9">
    <source>
        <dbReference type="Proteomes" id="UP000246005"/>
    </source>
</evidence>
<gene>
    <name evidence="8" type="ORF">C8D88_102822</name>
</gene>
<evidence type="ECO:0000256" key="3">
    <source>
        <dbReference type="ARBA" id="ARBA00022692"/>
    </source>
</evidence>
<dbReference type="EMBL" id="QGHB01000002">
    <property type="protein sequence ID" value="PWK89548.1"/>
    <property type="molecule type" value="Genomic_DNA"/>
</dbReference>
<dbReference type="AlphaFoldDB" id="A0A316IH33"/>
<dbReference type="InterPro" id="IPR011701">
    <property type="entry name" value="MFS"/>
</dbReference>
<evidence type="ECO:0000313" key="8">
    <source>
        <dbReference type="EMBL" id="PWK89548.1"/>
    </source>
</evidence>
<feature type="transmembrane region" description="Helical" evidence="6">
    <location>
        <begin position="138"/>
        <end position="160"/>
    </location>
</feature>
<dbReference type="Pfam" id="PF07690">
    <property type="entry name" value="MFS_1"/>
    <property type="match status" value="1"/>
</dbReference>
<keyword evidence="3 6" id="KW-0812">Transmembrane</keyword>
<dbReference type="InterPro" id="IPR001958">
    <property type="entry name" value="Tet-R_TetA/multi-R_MdtG-like"/>
</dbReference>
<comment type="subcellular location">
    <subcellularLocation>
        <location evidence="1">Cell membrane</location>
        <topology evidence="1">Multi-pass membrane protein</topology>
    </subcellularLocation>
</comment>
<keyword evidence="4 6" id="KW-1133">Transmembrane helix</keyword>
<evidence type="ECO:0000256" key="2">
    <source>
        <dbReference type="ARBA" id="ARBA00022475"/>
    </source>
</evidence>
<proteinExistence type="predicted"/>
<feature type="transmembrane region" description="Helical" evidence="6">
    <location>
        <begin position="106"/>
        <end position="126"/>
    </location>
</feature>
<evidence type="ECO:0000256" key="1">
    <source>
        <dbReference type="ARBA" id="ARBA00004651"/>
    </source>
</evidence>
<dbReference type="Proteomes" id="UP000246005">
    <property type="component" value="Unassembled WGS sequence"/>
</dbReference>
<evidence type="ECO:0000256" key="4">
    <source>
        <dbReference type="ARBA" id="ARBA00022989"/>
    </source>
</evidence>
<dbReference type="SUPFAM" id="SSF103473">
    <property type="entry name" value="MFS general substrate transporter"/>
    <property type="match status" value="1"/>
</dbReference>
<evidence type="ECO:0000256" key="6">
    <source>
        <dbReference type="SAM" id="Phobius"/>
    </source>
</evidence>